<dbReference type="OrthoDB" id="5470174at2"/>
<dbReference type="InterPro" id="IPR050707">
    <property type="entry name" value="HTH_MetabolicPath_Reg"/>
</dbReference>
<evidence type="ECO:0000313" key="5">
    <source>
        <dbReference type="Proteomes" id="UP000448292"/>
    </source>
</evidence>
<feature type="domain" description="HTH iclR-type" evidence="3">
    <location>
        <begin position="3"/>
        <end position="65"/>
    </location>
</feature>
<dbReference type="GO" id="GO:0003677">
    <property type="term" value="F:DNA binding"/>
    <property type="evidence" value="ECO:0007669"/>
    <property type="project" value="InterPro"/>
</dbReference>
<evidence type="ECO:0000256" key="2">
    <source>
        <dbReference type="ARBA" id="ARBA00023163"/>
    </source>
</evidence>
<keyword evidence="5" id="KW-1185">Reference proteome</keyword>
<gene>
    <name evidence="4" type="ORF">DPQ33_03255</name>
</gene>
<dbReference type="GO" id="GO:0045892">
    <property type="term" value="P:negative regulation of DNA-templated transcription"/>
    <property type="evidence" value="ECO:0007669"/>
    <property type="project" value="TreeGrafter"/>
</dbReference>
<organism evidence="4 5">
    <name type="scientific">Oceanidesulfovibrio indonesiensis</name>
    <dbReference type="NCBI Taxonomy" id="54767"/>
    <lineage>
        <taxon>Bacteria</taxon>
        <taxon>Pseudomonadati</taxon>
        <taxon>Thermodesulfobacteriota</taxon>
        <taxon>Desulfovibrionia</taxon>
        <taxon>Desulfovibrionales</taxon>
        <taxon>Desulfovibrionaceae</taxon>
        <taxon>Oceanidesulfovibrio</taxon>
    </lineage>
</organism>
<dbReference type="Gene3D" id="3.30.450.40">
    <property type="match status" value="1"/>
</dbReference>
<name>A0A7M3MI76_9BACT</name>
<evidence type="ECO:0000259" key="3">
    <source>
        <dbReference type="PROSITE" id="PS51077"/>
    </source>
</evidence>
<dbReference type="AlphaFoldDB" id="A0A7M3MI76"/>
<evidence type="ECO:0000313" key="4">
    <source>
        <dbReference type="EMBL" id="TVM19392.1"/>
    </source>
</evidence>
<dbReference type="Proteomes" id="UP000448292">
    <property type="component" value="Unassembled WGS sequence"/>
</dbReference>
<dbReference type="GO" id="GO:0003700">
    <property type="term" value="F:DNA-binding transcription factor activity"/>
    <property type="evidence" value="ECO:0007669"/>
    <property type="project" value="TreeGrafter"/>
</dbReference>
<dbReference type="SUPFAM" id="SSF55781">
    <property type="entry name" value="GAF domain-like"/>
    <property type="match status" value="1"/>
</dbReference>
<dbReference type="RefSeq" id="WP_144301748.1">
    <property type="nucleotide sequence ID" value="NZ_QMIE01000002.1"/>
</dbReference>
<proteinExistence type="predicted"/>
<dbReference type="EMBL" id="QMIE01000002">
    <property type="protein sequence ID" value="TVM19392.1"/>
    <property type="molecule type" value="Genomic_DNA"/>
</dbReference>
<protein>
    <submittedName>
        <fullName evidence="4">Transcriptional regulator, IclR family protein</fullName>
    </submittedName>
</protein>
<dbReference type="PANTHER" id="PTHR30136">
    <property type="entry name" value="HELIX-TURN-HELIX TRANSCRIPTIONAL REGULATOR, ICLR FAMILY"/>
    <property type="match status" value="1"/>
</dbReference>
<dbReference type="InterPro" id="IPR029016">
    <property type="entry name" value="GAF-like_dom_sf"/>
</dbReference>
<keyword evidence="1" id="KW-0805">Transcription regulation</keyword>
<evidence type="ECO:0000256" key="1">
    <source>
        <dbReference type="ARBA" id="ARBA00023015"/>
    </source>
</evidence>
<dbReference type="InterPro" id="IPR036388">
    <property type="entry name" value="WH-like_DNA-bd_sf"/>
</dbReference>
<dbReference type="Gene3D" id="1.10.10.10">
    <property type="entry name" value="Winged helix-like DNA-binding domain superfamily/Winged helix DNA-binding domain"/>
    <property type="match status" value="1"/>
</dbReference>
<accession>A0A7M3MI76</accession>
<dbReference type="InterPro" id="IPR005471">
    <property type="entry name" value="Tscrpt_reg_IclR_N"/>
</dbReference>
<dbReference type="PROSITE" id="PS51077">
    <property type="entry name" value="HTH_ICLR"/>
    <property type="match status" value="1"/>
</dbReference>
<reference evidence="4 5" key="1">
    <citation type="submission" date="2018-06" db="EMBL/GenBank/DDBJ databases">
        <title>Complete genome of Desulfovibrio indonesiensis P37SLT.</title>
        <authorList>
            <person name="Crispim J.S."/>
            <person name="Vidigal P.M.P."/>
            <person name="Silva L.C.F."/>
            <person name="Laguardia C.N."/>
            <person name="Araujo L.C."/>
            <person name="Dias R.S."/>
            <person name="Sousa M.P."/>
            <person name="Paula S.O."/>
            <person name="Silva C."/>
        </authorList>
    </citation>
    <scope>NUCLEOTIDE SEQUENCE [LARGE SCALE GENOMIC DNA]</scope>
    <source>
        <strain evidence="4 5">P37SLT</strain>
    </source>
</reference>
<keyword evidence="2" id="KW-0804">Transcription</keyword>
<sequence>MSDSILTRALQVVDAVSAAADGLRFSEVQALLGGPSPSTVSKILRELTRADVLTKTPEGRYVLGVKPYFWGKTVSRNRGPFRIIREEMAALHETFEASVNLFTCSDGHMFCLESVMSPESPTLWPAGKGLRLQLPVIGSVFFFSREQLEDEAFLQAECERHRPRLELEDVRDMVANAWRTGIQMDAGLFYPGVIRLAVPLVDQERVTMVLGLGILEARQEERDAVSRIAAAMRGAKERIEEAMNP</sequence>
<comment type="caution">
    <text evidence="4">The sequence shown here is derived from an EMBL/GenBank/DDBJ whole genome shotgun (WGS) entry which is preliminary data.</text>
</comment>
<dbReference type="InterPro" id="IPR036390">
    <property type="entry name" value="WH_DNA-bd_sf"/>
</dbReference>
<dbReference type="PANTHER" id="PTHR30136:SF35">
    <property type="entry name" value="HTH-TYPE TRANSCRIPTIONAL REGULATOR RV1719"/>
    <property type="match status" value="1"/>
</dbReference>
<dbReference type="Pfam" id="PF09339">
    <property type="entry name" value="HTH_IclR"/>
    <property type="match status" value="1"/>
</dbReference>
<dbReference type="SUPFAM" id="SSF46785">
    <property type="entry name" value="Winged helix' DNA-binding domain"/>
    <property type="match status" value="1"/>
</dbReference>